<reference evidence="12" key="1">
    <citation type="submission" date="2020-04" db="EMBL/GenBank/DDBJ databases">
        <authorList>
            <person name="Zhang T."/>
        </authorList>
    </citation>
    <scope>NUCLEOTIDE SEQUENCE</scope>
    <source>
        <strain evidence="12">HKST-UBA02</strain>
    </source>
</reference>
<keyword evidence="2 7" id="KW-0699">rRNA-binding</keyword>
<feature type="domain" description="RNA-binding S4" evidence="10">
    <location>
        <begin position="99"/>
        <end position="163"/>
    </location>
</feature>
<reference evidence="12" key="2">
    <citation type="journal article" date="2021" name="Microbiome">
        <title>Successional dynamics and alternative stable states in a saline activated sludge microbial community over 9 years.</title>
        <authorList>
            <person name="Wang Y."/>
            <person name="Ye J."/>
            <person name="Ju F."/>
            <person name="Liu L."/>
            <person name="Boyd J.A."/>
            <person name="Deng Y."/>
            <person name="Parks D.H."/>
            <person name="Jiang X."/>
            <person name="Yin X."/>
            <person name="Woodcroft B.J."/>
            <person name="Tyson G.W."/>
            <person name="Hugenholtz P."/>
            <person name="Polz M.F."/>
            <person name="Zhang T."/>
        </authorList>
    </citation>
    <scope>NUCLEOTIDE SEQUENCE</scope>
    <source>
        <strain evidence="12">HKST-UBA02</strain>
    </source>
</reference>
<evidence type="ECO:0000256" key="1">
    <source>
        <dbReference type="ARBA" id="ARBA00007465"/>
    </source>
</evidence>
<keyword evidence="5 7" id="KW-0687">Ribonucleoprotein</keyword>
<dbReference type="SUPFAM" id="SSF55174">
    <property type="entry name" value="Alpha-L RNA-binding motif"/>
    <property type="match status" value="1"/>
</dbReference>
<dbReference type="GO" id="GO:0019843">
    <property type="term" value="F:rRNA binding"/>
    <property type="evidence" value="ECO:0007669"/>
    <property type="project" value="UniProtKB-UniRule"/>
</dbReference>
<dbReference type="InterPro" id="IPR022801">
    <property type="entry name" value="Ribosomal_uS4"/>
</dbReference>
<dbReference type="SMART" id="SM00363">
    <property type="entry name" value="S4"/>
    <property type="match status" value="1"/>
</dbReference>
<dbReference type="FunFam" id="1.10.1050.10:FF:000001">
    <property type="entry name" value="30S ribosomal protein S4"/>
    <property type="match status" value="1"/>
</dbReference>
<dbReference type="PANTHER" id="PTHR11831">
    <property type="entry name" value="30S 40S RIBOSOMAL PROTEIN"/>
    <property type="match status" value="1"/>
</dbReference>
<protein>
    <recommendedName>
        <fullName evidence="6 7">Small ribosomal subunit protein uS4</fullName>
    </recommendedName>
</protein>
<dbReference type="InterPro" id="IPR036986">
    <property type="entry name" value="S4_RNA-bd_sf"/>
</dbReference>
<dbReference type="Gene3D" id="1.10.1050.10">
    <property type="entry name" value="Ribosomal Protein S4 Delta 41, Chain A, domain 1"/>
    <property type="match status" value="1"/>
</dbReference>
<comment type="subunit">
    <text evidence="7">Part of the 30S ribosomal subunit. Contacts protein S5. The interaction surface between S4 and S5 is involved in control of translational fidelity.</text>
</comment>
<evidence type="ECO:0000256" key="9">
    <source>
        <dbReference type="SAM" id="MobiDB-lite"/>
    </source>
</evidence>
<comment type="function">
    <text evidence="7">With S5 and S12 plays an important role in translational accuracy.</text>
</comment>
<evidence type="ECO:0000256" key="2">
    <source>
        <dbReference type="ARBA" id="ARBA00022730"/>
    </source>
</evidence>
<dbReference type="HAMAP" id="MF_01306_B">
    <property type="entry name" value="Ribosomal_uS4_B"/>
    <property type="match status" value="1"/>
</dbReference>
<dbReference type="InterPro" id="IPR018079">
    <property type="entry name" value="Ribosomal_uS4_CS"/>
</dbReference>
<name>A0A956NDS2_UNCEI</name>
<evidence type="ECO:0000256" key="7">
    <source>
        <dbReference type="HAMAP-Rule" id="MF_01306"/>
    </source>
</evidence>
<keyword evidence="4 7" id="KW-0689">Ribosomal protein</keyword>
<gene>
    <name evidence="7 12" type="primary">rpsD</name>
    <name evidence="12" type="ORF">KDA27_16755</name>
</gene>
<evidence type="ECO:0000256" key="3">
    <source>
        <dbReference type="ARBA" id="ARBA00022884"/>
    </source>
</evidence>
<evidence type="ECO:0000313" key="13">
    <source>
        <dbReference type="Proteomes" id="UP000739538"/>
    </source>
</evidence>
<dbReference type="Proteomes" id="UP000739538">
    <property type="component" value="Unassembled WGS sequence"/>
</dbReference>
<dbReference type="EMBL" id="JAGQHS010000100">
    <property type="protein sequence ID" value="MCA9757457.1"/>
    <property type="molecule type" value="Genomic_DNA"/>
</dbReference>
<evidence type="ECO:0000256" key="4">
    <source>
        <dbReference type="ARBA" id="ARBA00022980"/>
    </source>
</evidence>
<comment type="similarity">
    <text evidence="1 7 8">Belongs to the universal ribosomal protein uS4 family.</text>
</comment>
<evidence type="ECO:0000313" key="12">
    <source>
        <dbReference type="EMBL" id="MCA9757457.1"/>
    </source>
</evidence>
<dbReference type="Pfam" id="PF01479">
    <property type="entry name" value="S4"/>
    <property type="match status" value="1"/>
</dbReference>
<dbReference type="InterPro" id="IPR005709">
    <property type="entry name" value="Ribosomal_uS4_bac-type"/>
</dbReference>
<comment type="caution">
    <text evidence="12">The sequence shown here is derived from an EMBL/GenBank/DDBJ whole genome shotgun (WGS) entry which is preliminary data.</text>
</comment>
<dbReference type="InterPro" id="IPR002942">
    <property type="entry name" value="S4_RNA-bd"/>
</dbReference>
<proteinExistence type="inferred from homology"/>
<evidence type="ECO:0000256" key="8">
    <source>
        <dbReference type="RuleBase" id="RU003699"/>
    </source>
</evidence>
<dbReference type="PROSITE" id="PS00632">
    <property type="entry name" value="RIBOSOMAL_S4"/>
    <property type="match status" value="1"/>
</dbReference>
<dbReference type="GO" id="GO:0042274">
    <property type="term" value="P:ribosomal small subunit biogenesis"/>
    <property type="evidence" value="ECO:0007669"/>
    <property type="project" value="TreeGrafter"/>
</dbReference>
<dbReference type="CDD" id="cd00165">
    <property type="entry name" value="S4"/>
    <property type="match status" value="1"/>
</dbReference>
<feature type="domain" description="Small ribosomal subunit protein uS4 N-terminal" evidence="11">
    <location>
        <begin position="3"/>
        <end position="98"/>
    </location>
</feature>
<dbReference type="FunFam" id="3.10.290.10:FF:000001">
    <property type="entry name" value="30S ribosomal protein S4"/>
    <property type="match status" value="1"/>
</dbReference>
<accession>A0A956NDS2</accession>
<dbReference type="GO" id="GO:0003735">
    <property type="term" value="F:structural constituent of ribosome"/>
    <property type="evidence" value="ECO:0007669"/>
    <property type="project" value="InterPro"/>
</dbReference>
<evidence type="ECO:0000256" key="5">
    <source>
        <dbReference type="ARBA" id="ARBA00023274"/>
    </source>
</evidence>
<organism evidence="12 13">
    <name type="scientific">Eiseniibacteriota bacterium</name>
    <dbReference type="NCBI Taxonomy" id="2212470"/>
    <lineage>
        <taxon>Bacteria</taxon>
        <taxon>Candidatus Eiseniibacteriota</taxon>
    </lineage>
</organism>
<dbReference type="GO" id="GO:0015935">
    <property type="term" value="C:small ribosomal subunit"/>
    <property type="evidence" value="ECO:0007669"/>
    <property type="project" value="InterPro"/>
</dbReference>
<dbReference type="GO" id="GO:0006412">
    <property type="term" value="P:translation"/>
    <property type="evidence" value="ECO:0007669"/>
    <property type="project" value="UniProtKB-UniRule"/>
</dbReference>
<feature type="region of interest" description="Disordered" evidence="9">
    <location>
        <begin position="37"/>
        <end position="59"/>
    </location>
</feature>
<evidence type="ECO:0000256" key="6">
    <source>
        <dbReference type="ARBA" id="ARBA00035254"/>
    </source>
</evidence>
<dbReference type="NCBIfam" id="TIGR01017">
    <property type="entry name" value="rpsD_bact"/>
    <property type="match status" value="1"/>
</dbReference>
<dbReference type="Pfam" id="PF00163">
    <property type="entry name" value="Ribosomal_S4"/>
    <property type="match status" value="1"/>
</dbReference>
<dbReference type="Gene3D" id="3.10.290.10">
    <property type="entry name" value="RNA-binding S4 domain"/>
    <property type="match status" value="1"/>
</dbReference>
<dbReference type="InterPro" id="IPR001912">
    <property type="entry name" value="Ribosomal_uS4_N"/>
</dbReference>
<keyword evidence="3 7" id="KW-0694">RNA-binding</keyword>
<dbReference type="SMART" id="SM01390">
    <property type="entry name" value="Ribosomal_S4"/>
    <property type="match status" value="1"/>
</dbReference>
<dbReference type="PROSITE" id="PS50889">
    <property type="entry name" value="S4"/>
    <property type="match status" value="1"/>
</dbReference>
<evidence type="ECO:0000259" key="10">
    <source>
        <dbReference type="SMART" id="SM00363"/>
    </source>
</evidence>
<dbReference type="NCBIfam" id="NF003717">
    <property type="entry name" value="PRK05327.1"/>
    <property type="match status" value="1"/>
</dbReference>
<comment type="function">
    <text evidence="7">One of the primary rRNA binding proteins, it binds directly to 16S rRNA where it nucleates assembly of the body of the 30S subunit.</text>
</comment>
<sequence length="209" mass="24310">MGRYTESVCRLCRREGIRLYLKGDRCYSDKCAIERRSYPPGEHGQSRRSKVSPYGQQLREKQKARRIYGVMERQFRNYFKKASKKQGVTGEILLQLLETRLDNLVYRLGIAPSRNAARQLVKHGHVVVNGRRADIPSYHVRPGDTISVRENSKKLDYIKEAVANRRRTEMQGWLSFDEKDMSGVLLQIPSREDIPVPVQEQLIVELYSK</sequence>
<evidence type="ECO:0000259" key="11">
    <source>
        <dbReference type="SMART" id="SM01390"/>
    </source>
</evidence>
<dbReference type="AlphaFoldDB" id="A0A956NDS2"/>
<dbReference type="PANTHER" id="PTHR11831:SF4">
    <property type="entry name" value="SMALL RIBOSOMAL SUBUNIT PROTEIN US4M"/>
    <property type="match status" value="1"/>
</dbReference>